<dbReference type="Proteomes" id="UP000594638">
    <property type="component" value="Unassembled WGS sequence"/>
</dbReference>
<evidence type="ECO:0000256" key="2">
    <source>
        <dbReference type="ARBA" id="ARBA00022679"/>
    </source>
</evidence>
<keyword evidence="2 4" id="KW-0808">Transferase</keyword>
<comment type="caution">
    <text evidence="4">The sequence shown here is derived from an EMBL/GenBank/DDBJ whole genome shotgun (WGS) entry which is preliminary data.</text>
</comment>
<gene>
    <name evidence="4" type="ORF">OLEA9_A030431</name>
</gene>
<dbReference type="OrthoDB" id="893672at2759"/>
<accession>A0A8S0PS84</accession>
<keyword evidence="3" id="KW-0012">Acyltransferase</keyword>
<dbReference type="InterPro" id="IPR023213">
    <property type="entry name" value="CAT-like_dom_sf"/>
</dbReference>
<evidence type="ECO:0000313" key="4">
    <source>
        <dbReference type="EMBL" id="CAA2955151.1"/>
    </source>
</evidence>
<evidence type="ECO:0000256" key="1">
    <source>
        <dbReference type="ARBA" id="ARBA00009861"/>
    </source>
</evidence>
<dbReference type="Gramene" id="OE9A030431T1">
    <property type="protein sequence ID" value="OE9A030431C1"/>
    <property type="gene ID" value="OE9A030431"/>
</dbReference>
<evidence type="ECO:0000313" key="5">
    <source>
        <dbReference type="Proteomes" id="UP000594638"/>
    </source>
</evidence>
<dbReference type="Pfam" id="PF02458">
    <property type="entry name" value="Transferase"/>
    <property type="match status" value="1"/>
</dbReference>
<name>A0A8S0PS84_OLEEU</name>
<dbReference type="SUPFAM" id="SSF52777">
    <property type="entry name" value="CoA-dependent acyltransferases"/>
    <property type="match status" value="1"/>
</dbReference>
<dbReference type="PANTHER" id="PTHR31642">
    <property type="entry name" value="TRICHOTHECENE 3-O-ACETYLTRANSFERASE"/>
    <property type="match status" value="1"/>
</dbReference>
<keyword evidence="5" id="KW-1185">Reference proteome</keyword>
<dbReference type="EMBL" id="CACTIH010000140">
    <property type="protein sequence ID" value="CAA2955151.1"/>
    <property type="molecule type" value="Genomic_DNA"/>
</dbReference>
<dbReference type="InterPro" id="IPR050317">
    <property type="entry name" value="Plant_Fungal_Acyltransferase"/>
</dbReference>
<dbReference type="FunFam" id="3.30.559.10:FF:000008">
    <property type="entry name" value="Tryptamine hydroxycinnamoyl transferase"/>
    <property type="match status" value="1"/>
</dbReference>
<sequence>MEVIVKSCCLVQPAEPTWNGPFSLSELDQIGVLTHVPTIYFYKPTKNWLTPEHTIIKTLKNSLSRVLVPFYPLAGRLCWLDGDRLELNCNAEGVQLIEAECEAKLDELVNDFAPSLKFDNLIPHVNYHTPIEKIPLMIVQLTKFQCGGITLSWTISHVVADGQSAVHFISEWARLTRGEPLQVAPFLDRKVLRAGEPPVRKPRFEHFEFNPLPFLIGKSSNENEMKKKTTIAMLKLTKFQVEKLKNKANRKRTSDDIGRAYSRYEAIAGHIWRCACKARQHAYEQPTSLIICMDVRKRVQPPLPQMYFGNAIMDVVATGLSGELVANQLNYAARKVRESIDRVTSEYVHSTIDFLKNQKEFSRYQDIHAIRNNVGPFYGNPNIGVISWIGLPMHELNFGWGKEILMAPGTLDCDGDSLILSGQDGDDSLVVSLCLQVDHLKFFKKFFYGDIVTDN</sequence>
<dbReference type="AlphaFoldDB" id="A0A8S0PS84"/>
<reference evidence="4 5" key="1">
    <citation type="submission" date="2019-12" db="EMBL/GenBank/DDBJ databases">
        <authorList>
            <person name="Alioto T."/>
            <person name="Alioto T."/>
            <person name="Gomez Garrido J."/>
        </authorList>
    </citation>
    <scope>NUCLEOTIDE SEQUENCE [LARGE SCALE GENOMIC DNA]</scope>
</reference>
<dbReference type="GO" id="GO:0016747">
    <property type="term" value="F:acyltransferase activity, transferring groups other than amino-acyl groups"/>
    <property type="evidence" value="ECO:0007669"/>
    <property type="project" value="TreeGrafter"/>
</dbReference>
<protein>
    <submittedName>
        <fullName evidence="4">Spermidine hydroxycinnamoyl transferase</fullName>
    </submittedName>
</protein>
<proteinExistence type="inferred from homology"/>
<dbReference type="PANTHER" id="PTHR31642:SF324">
    <property type="entry name" value="SPERMIDINE HYDROXYCINNAMOYL TRANSFERASE"/>
    <property type="match status" value="1"/>
</dbReference>
<dbReference type="Gene3D" id="3.30.559.10">
    <property type="entry name" value="Chloramphenicol acetyltransferase-like domain"/>
    <property type="match status" value="2"/>
</dbReference>
<organism evidence="4 5">
    <name type="scientific">Olea europaea subsp. europaea</name>
    <dbReference type="NCBI Taxonomy" id="158383"/>
    <lineage>
        <taxon>Eukaryota</taxon>
        <taxon>Viridiplantae</taxon>
        <taxon>Streptophyta</taxon>
        <taxon>Embryophyta</taxon>
        <taxon>Tracheophyta</taxon>
        <taxon>Spermatophyta</taxon>
        <taxon>Magnoliopsida</taxon>
        <taxon>eudicotyledons</taxon>
        <taxon>Gunneridae</taxon>
        <taxon>Pentapetalae</taxon>
        <taxon>asterids</taxon>
        <taxon>lamiids</taxon>
        <taxon>Lamiales</taxon>
        <taxon>Oleaceae</taxon>
        <taxon>Oleeae</taxon>
        <taxon>Olea</taxon>
    </lineage>
</organism>
<comment type="similarity">
    <text evidence="1">Belongs to the plant acyltransferase family.</text>
</comment>
<evidence type="ECO:0000256" key="3">
    <source>
        <dbReference type="ARBA" id="ARBA00023315"/>
    </source>
</evidence>